<feature type="compositionally biased region" description="Basic and acidic residues" evidence="1">
    <location>
        <begin position="1"/>
        <end position="17"/>
    </location>
</feature>
<evidence type="ECO:0000313" key="3">
    <source>
        <dbReference type="Proteomes" id="UP000248817"/>
    </source>
</evidence>
<proteinExistence type="predicted"/>
<feature type="compositionally biased region" description="Basic and acidic residues" evidence="1">
    <location>
        <begin position="28"/>
        <end position="44"/>
    </location>
</feature>
<dbReference type="AlphaFoldDB" id="A0A2V5I9K8"/>
<feature type="compositionally biased region" description="Polar residues" evidence="1">
    <location>
        <begin position="85"/>
        <end position="96"/>
    </location>
</feature>
<dbReference type="EMBL" id="KZ825484">
    <property type="protein sequence ID" value="PYI33359.1"/>
    <property type="molecule type" value="Genomic_DNA"/>
</dbReference>
<dbReference type="Proteomes" id="UP000248817">
    <property type="component" value="Unassembled WGS sequence"/>
</dbReference>
<gene>
    <name evidence="2" type="ORF">BP00DRAFT_121686</name>
</gene>
<accession>A0A2V5I9K8</accession>
<evidence type="ECO:0000256" key="1">
    <source>
        <dbReference type="SAM" id="MobiDB-lite"/>
    </source>
</evidence>
<protein>
    <submittedName>
        <fullName evidence="2">Uncharacterized protein</fullName>
    </submittedName>
</protein>
<evidence type="ECO:0000313" key="2">
    <source>
        <dbReference type="EMBL" id="PYI33359.1"/>
    </source>
</evidence>
<feature type="region of interest" description="Disordered" evidence="1">
    <location>
        <begin position="1"/>
        <end position="116"/>
    </location>
</feature>
<name>A0A2V5I9K8_9EURO</name>
<reference evidence="2 3" key="1">
    <citation type="submission" date="2018-02" db="EMBL/GenBank/DDBJ databases">
        <title>The genomes of Aspergillus section Nigri reveals drivers in fungal speciation.</title>
        <authorList>
            <consortium name="DOE Joint Genome Institute"/>
            <person name="Vesth T.C."/>
            <person name="Nybo J."/>
            <person name="Theobald S."/>
            <person name="Brandl J."/>
            <person name="Frisvad J.C."/>
            <person name="Nielsen K.F."/>
            <person name="Lyhne E.K."/>
            <person name="Kogle M.E."/>
            <person name="Kuo A."/>
            <person name="Riley R."/>
            <person name="Clum A."/>
            <person name="Nolan M."/>
            <person name="Lipzen A."/>
            <person name="Salamov A."/>
            <person name="Henrissat B."/>
            <person name="Wiebenga A."/>
            <person name="De vries R.P."/>
            <person name="Grigoriev I.V."/>
            <person name="Mortensen U.H."/>
            <person name="Andersen M.R."/>
            <person name="Baker S.E."/>
        </authorList>
    </citation>
    <scope>NUCLEOTIDE SEQUENCE [LARGE SCALE GENOMIC DNA]</scope>
    <source>
        <strain evidence="2 3">CBS 114.80</strain>
    </source>
</reference>
<feature type="compositionally biased region" description="Polar residues" evidence="1">
    <location>
        <begin position="48"/>
        <end position="57"/>
    </location>
</feature>
<organism evidence="2 3">
    <name type="scientific">Aspergillus indologenus CBS 114.80</name>
    <dbReference type="NCBI Taxonomy" id="1450541"/>
    <lineage>
        <taxon>Eukaryota</taxon>
        <taxon>Fungi</taxon>
        <taxon>Dikarya</taxon>
        <taxon>Ascomycota</taxon>
        <taxon>Pezizomycotina</taxon>
        <taxon>Eurotiomycetes</taxon>
        <taxon>Eurotiomycetidae</taxon>
        <taxon>Eurotiales</taxon>
        <taxon>Aspergillaceae</taxon>
        <taxon>Aspergillus</taxon>
        <taxon>Aspergillus subgen. Circumdati</taxon>
    </lineage>
</organism>
<sequence length="116" mass="13430">MGDGRGWRRVDCRKRQLDPTFQPQPWISRKDPFDLGEKNSECCRAKPPSQSQCQRTQIRGGRSKLRSTVLSTEIGNRHSHAHWQSEATTKSGQGQHRVTRPRSSPDFCEEQTRRQN</sequence>
<keyword evidence="3" id="KW-1185">Reference proteome</keyword>